<protein>
    <submittedName>
        <fullName evidence="1">Uncharacterized protein</fullName>
    </submittedName>
</protein>
<evidence type="ECO:0000313" key="2">
    <source>
        <dbReference type="Proteomes" id="UP000435112"/>
    </source>
</evidence>
<gene>
    <name evidence="1" type="ORF">PR002_g19801</name>
</gene>
<evidence type="ECO:0000313" key="1">
    <source>
        <dbReference type="EMBL" id="KAE8994840.1"/>
    </source>
</evidence>
<dbReference type="Proteomes" id="UP000435112">
    <property type="component" value="Unassembled WGS sequence"/>
</dbReference>
<comment type="caution">
    <text evidence="1">The sequence shown here is derived from an EMBL/GenBank/DDBJ whole genome shotgun (WGS) entry which is preliminary data.</text>
</comment>
<organism evidence="1 2">
    <name type="scientific">Phytophthora rubi</name>
    <dbReference type="NCBI Taxonomy" id="129364"/>
    <lineage>
        <taxon>Eukaryota</taxon>
        <taxon>Sar</taxon>
        <taxon>Stramenopiles</taxon>
        <taxon>Oomycota</taxon>
        <taxon>Peronosporomycetes</taxon>
        <taxon>Peronosporales</taxon>
        <taxon>Peronosporaceae</taxon>
        <taxon>Phytophthora</taxon>
    </lineage>
</organism>
<reference evidence="1 2" key="1">
    <citation type="submission" date="2018-09" db="EMBL/GenBank/DDBJ databases">
        <title>Genomic investigation of the strawberry pathogen Phytophthora fragariae indicates pathogenicity is determined by transcriptional variation in three key races.</title>
        <authorList>
            <person name="Adams T.M."/>
            <person name="Armitage A.D."/>
            <person name="Sobczyk M.K."/>
            <person name="Bates H.J."/>
            <person name="Dunwell J.M."/>
            <person name="Nellist C.F."/>
            <person name="Harrison R.J."/>
        </authorList>
    </citation>
    <scope>NUCLEOTIDE SEQUENCE [LARGE SCALE GENOMIC DNA]</scope>
    <source>
        <strain evidence="1 2">SCRP324</strain>
    </source>
</reference>
<proteinExistence type="predicted"/>
<sequence length="66" mass="7103">MSRKEALVQRRWVSSQRVRGECGAFSKVCDGKAEVLTLADPREHPSAGGTAMAPAQAQMTATTIAW</sequence>
<dbReference type="AlphaFoldDB" id="A0A6A3JIU3"/>
<dbReference type="EMBL" id="QXFU01001827">
    <property type="protein sequence ID" value="KAE8994840.1"/>
    <property type="molecule type" value="Genomic_DNA"/>
</dbReference>
<accession>A0A6A3JIU3</accession>
<name>A0A6A3JIU3_9STRA</name>